<organism evidence="13 14">
    <name type="scientific">Stegastes partitus</name>
    <name type="common">bicolor damselfish</name>
    <dbReference type="NCBI Taxonomy" id="144197"/>
    <lineage>
        <taxon>Eukaryota</taxon>
        <taxon>Metazoa</taxon>
        <taxon>Chordata</taxon>
        <taxon>Craniata</taxon>
        <taxon>Vertebrata</taxon>
        <taxon>Euteleostomi</taxon>
        <taxon>Actinopterygii</taxon>
        <taxon>Neopterygii</taxon>
        <taxon>Teleostei</taxon>
        <taxon>Neoteleostei</taxon>
        <taxon>Acanthomorphata</taxon>
        <taxon>Ovalentaria</taxon>
        <taxon>Pomacentridae</taxon>
        <taxon>Stegastes</taxon>
    </lineage>
</organism>
<evidence type="ECO:0000313" key="14">
    <source>
        <dbReference type="RefSeq" id="XP_008297156.1"/>
    </source>
</evidence>
<evidence type="ECO:0000256" key="3">
    <source>
        <dbReference type="ARBA" id="ARBA00022729"/>
    </source>
</evidence>
<dbReference type="InterPro" id="IPR014716">
    <property type="entry name" value="Fibrinogen_a/b/g_C_1"/>
</dbReference>
<dbReference type="GO" id="GO:0042730">
    <property type="term" value="P:fibrinolysis"/>
    <property type="evidence" value="ECO:0007669"/>
    <property type="project" value="TreeGrafter"/>
</dbReference>
<feature type="domain" description="Fibrinogen C-terminal" evidence="12">
    <location>
        <begin position="276"/>
        <end position="515"/>
    </location>
</feature>
<dbReference type="GO" id="GO:0030674">
    <property type="term" value="F:protein-macromolecule adaptor activity"/>
    <property type="evidence" value="ECO:0007669"/>
    <property type="project" value="TreeGrafter"/>
</dbReference>
<keyword evidence="4" id="KW-0391">Immunity</keyword>
<dbReference type="RefSeq" id="XP_008297156.1">
    <property type="nucleotide sequence ID" value="XM_008298934.1"/>
</dbReference>
<comment type="subunit">
    <text evidence="10">Homodimer. Interacts (via the Fibrinogen C-terminal domain) with LAG3 (via Ig-like domains 1 and 2).</text>
</comment>
<dbReference type="Gene3D" id="3.90.215.10">
    <property type="entry name" value="Gamma Fibrinogen, chain A, domain 1"/>
    <property type="match status" value="1"/>
</dbReference>
<dbReference type="SMART" id="SM00186">
    <property type="entry name" value="FBG"/>
    <property type="match status" value="1"/>
</dbReference>
<evidence type="ECO:0000259" key="12">
    <source>
        <dbReference type="PROSITE" id="PS51406"/>
    </source>
</evidence>
<dbReference type="GO" id="GO:0034116">
    <property type="term" value="P:positive regulation of heterotypic cell-cell adhesion"/>
    <property type="evidence" value="ECO:0007669"/>
    <property type="project" value="TreeGrafter"/>
</dbReference>
<dbReference type="Pfam" id="PF00147">
    <property type="entry name" value="Fibrinogen_C"/>
    <property type="match status" value="1"/>
</dbReference>
<evidence type="ECO:0000313" key="13">
    <source>
        <dbReference type="Proteomes" id="UP000694891"/>
    </source>
</evidence>
<dbReference type="InterPro" id="IPR020837">
    <property type="entry name" value="Fibrinogen_CS"/>
</dbReference>
<evidence type="ECO:0000256" key="7">
    <source>
        <dbReference type="ARBA" id="ARBA00023157"/>
    </source>
</evidence>
<dbReference type="SUPFAM" id="SSF56496">
    <property type="entry name" value="Fibrinogen C-terminal domain-like"/>
    <property type="match status" value="1"/>
</dbReference>
<dbReference type="InterPro" id="IPR002181">
    <property type="entry name" value="Fibrinogen_a/b/g_C_dom"/>
</dbReference>
<evidence type="ECO:0000256" key="4">
    <source>
        <dbReference type="ARBA" id="ARBA00022859"/>
    </source>
</evidence>
<comment type="subcellular location">
    <subcellularLocation>
        <location evidence="1">Secreted</location>
    </subcellularLocation>
</comment>
<evidence type="ECO:0000256" key="1">
    <source>
        <dbReference type="ARBA" id="ARBA00004613"/>
    </source>
</evidence>
<protein>
    <recommendedName>
        <fullName evidence="8">Fibrinogen-like protein 1</fullName>
    </recommendedName>
</protein>
<name>A0A9Y4TNW4_9TELE</name>
<dbReference type="PROSITE" id="PS00514">
    <property type="entry name" value="FIBRINOGEN_C_1"/>
    <property type="match status" value="1"/>
</dbReference>
<dbReference type="GeneID" id="103370033"/>
<keyword evidence="2" id="KW-0964">Secreted</keyword>
<feature type="region of interest" description="Disordered" evidence="11">
    <location>
        <begin position="173"/>
        <end position="198"/>
    </location>
</feature>
<dbReference type="PANTHER" id="PTHR47221">
    <property type="entry name" value="FIBRINOGEN ALPHA CHAIN"/>
    <property type="match status" value="1"/>
</dbReference>
<dbReference type="GO" id="GO:0005201">
    <property type="term" value="F:extracellular matrix structural constituent"/>
    <property type="evidence" value="ECO:0007669"/>
    <property type="project" value="TreeGrafter"/>
</dbReference>
<keyword evidence="5" id="KW-0175">Coiled coil</keyword>
<dbReference type="GO" id="GO:0072377">
    <property type="term" value="P:blood coagulation, common pathway"/>
    <property type="evidence" value="ECO:0007669"/>
    <property type="project" value="TreeGrafter"/>
</dbReference>
<accession>A0A9Y4TNW4</accession>
<dbReference type="Proteomes" id="UP000694891">
    <property type="component" value="Unplaced"/>
</dbReference>
<evidence type="ECO:0000256" key="11">
    <source>
        <dbReference type="SAM" id="MobiDB-lite"/>
    </source>
</evidence>
<comment type="function">
    <text evidence="9">Immune suppressive molecule that inhibits antigen-specific T-cell activation by acting as a major ligand of LAG3. Responsible for LAG3 T-cell inhibitory function. Binds LAG3 independently from MHC class II (MHC-II). Secreted by, and promotes growth of, hepatocytes.</text>
</comment>
<dbReference type="GO" id="GO:0070527">
    <property type="term" value="P:platelet aggregation"/>
    <property type="evidence" value="ECO:0007669"/>
    <property type="project" value="TreeGrafter"/>
</dbReference>
<dbReference type="GO" id="GO:0002250">
    <property type="term" value="P:adaptive immune response"/>
    <property type="evidence" value="ECO:0007669"/>
    <property type="project" value="UniProtKB-KW"/>
</dbReference>
<dbReference type="NCBIfam" id="NF040941">
    <property type="entry name" value="GGGWT_bact"/>
    <property type="match status" value="1"/>
</dbReference>
<sequence>MDKREMYEPVWMLEGRDCSERRLVRNRECLWPHQPGVRRICYEEAWKTSLESWDCCGRRPFVEELLEQRLYHELLPDVRAPHPISKAEPNHSVEDTHFSHLYLRCCSFGHDPKLVTISEGWEFGSGALAVRGDLVYATRGRYARMPTPAYHQVCIAPNLNLLPCRCQQEFFRGNPSSSSSSSSVQVQEPRGVHWDQTENESRSGRLMIMALLRTCVAFLLHLASSLAAPVPCEDRVVRLEAEIQNLMSVINDQHRYIQELHSSQAQQLQHIPNSHLGLGNLYRDCSEVFADGNVANGLYVIRPDGSPTALSVYCDMNNGGGWTVFQRRRDGKESFDRAWVEYKHGFGDLFSPDGEFWLGNEPLHHLTSQGNYDLRIDMEDFEGNQRYAEYKNFKVDNEKDQYQLHLGEYSGNAGNALSDAYMEKWNGPCLVPNGVKFSTYDHSNAVDTEPEPDDVRCVRHSKSGWWFSKCDSGNLNGHYYDGPYKAMTDDGVVWYTWHGWSYSIKSVVMMLRASDLEGQPHHSKAAGSTAKPPRGQ</sequence>
<dbReference type="Gene3D" id="4.10.530.10">
    <property type="entry name" value="Gamma-fibrinogen Carboxyl Terminal Fragment, domain 2"/>
    <property type="match status" value="1"/>
</dbReference>
<dbReference type="InterPro" id="IPR036056">
    <property type="entry name" value="Fibrinogen-like_C"/>
</dbReference>
<evidence type="ECO:0000256" key="6">
    <source>
        <dbReference type="ARBA" id="ARBA00023130"/>
    </source>
</evidence>
<keyword evidence="7" id="KW-1015">Disulfide bond</keyword>
<dbReference type="InterPro" id="IPR037579">
    <property type="entry name" value="FIB_ANG-like"/>
</dbReference>
<evidence type="ECO:0000256" key="8">
    <source>
        <dbReference type="ARBA" id="ARBA00039489"/>
    </source>
</evidence>
<dbReference type="PROSITE" id="PS51406">
    <property type="entry name" value="FIBRINOGEN_C_2"/>
    <property type="match status" value="1"/>
</dbReference>
<evidence type="ECO:0000256" key="9">
    <source>
        <dbReference type="ARBA" id="ARBA00049639"/>
    </source>
</evidence>
<evidence type="ECO:0000256" key="2">
    <source>
        <dbReference type="ARBA" id="ARBA00022525"/>
    </source>
</evidence>
<keyword evidence="3" id="KW-0732">Signal</keyword>
<proteinExistence type="predicted"/>
<dbReference type="AlphaFoldDB" id="A0A9Y4TNW4"/>
<gene>
    <name evidence="14" type="primary">LOC103370033</name>
</gene>
<dbReference type="FunFam" id="3.90.215.10:FF:000001">
    <property type="entry name" value="Tenascin isoform 1"/>
    <property type="match status" value="1"/>
</dbReference>
<dbReference type="PANTHER" id="PTHR47221:SF8">
    <property type="entry name" value="FIBRINOGEN LIKE 1A"/>
    <property type="match status" value="1"/>
</dbReference>
<keyword evidence="13" id="KW-1185">Reference proteome</keyword>
<dbReference type="CDD" id="cd00087">
    <property type="entry name" value="FReD"/>
    <property type="match status" value="1"/>
</dbReference>
<evidence type="ECO:0000256" key="10">
    <source>
        <dbReference type="ARBA" id="ARBA00049681"/>
    </source>
</evidence>
<keyword evidence="6" id="KW-1064">Adaptive immunity</keyword>
<dbReference type="GO" id="GO:0005577">
    <property type="term" value="C:fibrinogen complex"/>
    <property type="evidence" value="ECO:0007669"/>
    <property type="project" value="TreeGrafter"/>
</dbReference>
<reference evidence="14" key="1">
    <citation type="submission" date="2025-08" db="UniProtKB">
        <authorList>
            <consortium name="RefSeq"/>
        </authorList>
    </citation>
    <scope>IDENTIFICATION</scope>
</reference>
<evidence type="ECO:0000256" key="5">
    <source>
        <dbReference type="ARBA" id="ARBA00023054"/>
    </source>
</evidence>